<comment type="subcellular location">
    <subcellularLocation>
        <location evidence="1">Mitochondrion outer membrane</location>
        <topology evidence="1">Single-pass membrane protein</topology>
    </subcellularLocation>
</comment>
<dbReference type="SMART" id="SM00382">
    <property type="entry name" value="AAA"/>
    <property type="match status" value="1"/>
</dbReference>
<evidence type="ECO:0000256" key="2">
    <source>
        <dbReference type="ARBA" id="ARBA00022741"/>
    </source>
</evidence>
<dbReference type="GO" id="GO:0005524">
    <property type="term" value="F:ATP binding"/>
    <property type="evidence" value="ECO:0007669"/>
    <property type="project" value="UniProtKB-KW"/>
</dbReference>
<feature type="compositionally biased region" description="Polar residues" evidence="6">
    <location>
        <begin position="66"/>
        <end position="75"/>
    </location>
</feature>
<dbReference type="GO" id="GO:0016887">
    <property type="term" value="F:ATP hydrolysis activity"/>
    <property type="evidence" value="ECO:0007669"/>
    <property type="project" value="InterPro"/>
</dbReference>
<protein>
    <recommendedName>
        <fullName evidence="7">AAA+ ATPase domain-containing protein</fullName>
    </recommendedName>
</protein>
<feature type="region of interest" description="Disordered" evidence="6">
    <location>
        <begin position="45"/>
        <end position="75"/>
    </location>
</feature>
<dbReference type="OrthoDB" id="39734at2759"/>
<gene>
    <name evidence="8" type="ORF">B9Z19DRAFT_1093546</name>
</gene>
<dbReference type="Gene3D" id="3.40.50.300">
    <property type="entry name" value="P-loop containing nucleotide triphosphate hydrolases"/>
    <property type="match status" value="1"/>
</dbReference>
<dbReference type="InterPro" id="IPR051701">
    <property type="entry name" value="Mito_OM_Translocase_MSP1"/>
</dbReference>
<keyword evidence="4" id="KW-0067">ATP-binding</keyword>
<feature type="region of interest" description="Disordered" evidence="6">
    <location>
        <begin position="970"/>
        <end position="1002"/>
    </location>
</feature>
<organism evidence="8 9">
    <name type="scientific">Tuber borchii</name>
    <name type="common">White truffle</name>
    <dbReference type="NCBI Taxonomy" id="42251"/>
    <lineage>
        <taxon>Eukaryota</taxon>
        <taxon>Fungi</taxon>
        <taxon>Dikarya</taxon>
        <taxon>Ascomycota</taxon>
        <taxon>Pezizomycotina</taxon>
        <taxon>Pezizomycetes</taxon>
        <taxon>Pezizales</taxon>
        <taxon>Tuberaceae</taxon>
        <taxon>Tuber</taxon>
    </lineage>
</organism>
<dbReference type="PANTHER" id="PTHR45644">
    <property type="entry name" value="AAA ATPASE, PUTATIVE (AFU_ORTHOLOGUE AFUA_2G12920)-RELATED-RELATED"/>
    <property type="match status" value="1"/>
</dbReference>
<proteinExistence type="predicted"/>
<feature type="compositionally biased region" description="Basic and acidic residues" evidence="6">
    <location>
        <begin position="425"/>
        <end position="436"/>
    </location>
</feature>
<dbReference type="Pfam" id="PF24581">
    <property type="entry name" value="DUF7608"/>
    <property type="match status" value="1"/>
</dbReference>
<dbReference type="InterPro" id="IPR056027">
    <property type="entry name" value="DUF7608"/>
</dbReference>
<feature type="region of interest" description="Disordered" evidence="6">
    <location>
        <begin position="164"/>
        <end position="183"/>
    </location>
</feature>
<feature type="coiled-coil region" evidence="5">
    <location>
        <begin position="632"/>
        <end position="659"/>
    </location>
</feature>
<keyword evidence="5" id="KW-0175">Coiled coil</keyword>
<keyword evidence="3" id="KW-1000">Mitochondrion outer membrane</keyword>
<name>A0A2T6ZFA5_TUBBO</name>
<accession>A0A2T6ZFA5</accession>
<dbReference type="GO" id="GO:0005741">
    <property type="term" value="C:mitochondrial outer membrane"/>
    <property type="evidence" value="ECO:0007669"/>
    <property type="project" value="UniProtKB-SubCell"/>
</dbReference>
<keyword evidence="3" id="KW-0472">Membrane</keyword>
<evidence type="ECO:0000313" key="9">
    <source>
        <dbReference type="Proteomes" id="UP000244722"/>
    </source>
</evidence>
<evidence type="ECO:0000256" key="1">
    <source>
        <dbReference type="ARBA" id="ARBA00004572"/>
    </source>
</evidence>
<comment type="caution">
    <text evidence="8">The sequence shown here is derived from an EMBL/GenBank/DDBJ whole genome shotgun (WGS) entry which is preliminary data.</text>
</comment>
<dbReference type="InterPro" id="IPR041569">
    <property type="entry name" value="AAA_lid_3"/>
</dbReference>
<dbReference type="Pfam" id="PF17862">
    <property type="entry name" value="AAA_lid_3"/>
    <property type="match status" value="1"/>
</dbReference>
<keyword evidence="2" id="KW-0547">Nucleotide-binding</keyword>
<keyword evidence="9" id="KW-1185">Reference proteome</keyword>
<dbReference type="InterPro" id="IPR003593">
    <property type="entry name" value="AAA+_ATPase"/>
</dbReference>
<dbReference type="Pfam" id="PF00004">
    <property type="entry name" value="AAA"/>
    <property type="match status" value="1"/>
</dbReference>
<dbReference type="Gene3D" id="1.10.8.60">
    <property type="match status" value="1"/>
</dbReference>
<evidence type="ECO:0000259" key="7">
    <source>
        <dbReference type="SMART" id="SM00382"/>
    </source>
</evidence>
<sequence length="1002" mass="110424">MQTVARRAISSLVPLSRRAPLCRRPRPSSSVSTIRPLHLSRNVFNSSETPPISPPELQTEKIPASTLVSSDPTQKTSEDIHVASEGESVYATEPVAERVVATETGGDGGNGDSNSQPRAQGKPAGMKRRIAVKPRDDAVLPLKVPEWFVDQRVRLLEDEAPPGPKAVITSSTSKYVPSTLPGASPPSDTLLEDYIPLEEDPNKQVLIRYLLEENVWREIVATLRAGLTSPKRLSSHSLAAMKSHCVLHTPVGGSVYQLDAIVNKVAQDVGADVIRIDPLDLEELLGESVGDSLLGTSSPISSFSIRSLGYDIFAPKENKESEEPAEDEEEEDYEEEAEPQETFIPAQRIAMTWSQWNQLLGSGQIQVLSSPLFSITAPPDPEQSFEQSIERANEQKIWGILESVLSANQIKRTKGQPTSDTEPPETSKEETPKEEAPSNQKTIIHVRDFRELERNNSGQAILRIFYEMILKRRSNGENIVVIGTSSAEEGVENYLTASGISTAQLQSGSSFERTIIVPAHPLNPAHRHDRMARCREINMRHLGDLLRRKSGENGQSVTMEPLPVGLNAENEFEIAVPSASTNIWNFEHVHRLCTFILGELNGRTLVTQHDIKQAIEVLDRSDAAKIEWAVATDRREQELADMMNEMEQEEAEKAAALEGRPLRKKPKIPKNCTAHEKKLLAGVVDPTEIHTGFSSVRAPEETIETLKTLTSLSLIRPEAFKYGVLATDRIPGVLLYGPPGTGKTLLARAVAKESGATVLEVSGSEVFDMYVGEGEKNVKAIFSLAKKLSPCVIFIDEADAIFGSRHSHSARTTHREIINQFLKEWADMQSTAFIMVATNRPFDLDDAVLRRLPRRILVDLPTVDDRREILKIHLAAEILAPSVSLQSLAEQTTLFSGSDLKNLCVSAALACVREENAAAAKAKAEEQSFTFPEKRTLEEKHFQKALQEITASISDDMSSLIAIRKFDEKYGEKSGGRKKKPHWGFGIGDPAESKGTGRVRAD</sequence>
<feature type="region of interest" description="Disordered" evidence="6">
    <location>
        <begin position="409"/>
        <end position="441"/>
    </location>
</feature>
<evidence type="ECO:0000256" key="4">
    <source>
        <dbReference type="ARBA" id="ARBA00022840"/>
    </source>
</evidence>
<dbReference type="InterPro" id="IPR003959">
    <property type="entry name" value="ATPase_AAA_core"/>
</dbReference>
<evidence type="ECO:0000256" key="3">
    <source>
        <dbReference type="ARBA" id="ARBA00022787"/>
    </source>
</evidence>
<keyword evidence="3" id="KW-0496">Mitochondrion</keyword>
<evidence type="ECO:0000256" key="6">
    <source>
        <dbReference type="SAM" id="MobiDB-lite"/>
    </source>
</evidence>
<dbReference type="SUPFAM" id="SSF52540">
    <property type="entry name" value="P-loop containing nucleoside triphosphate hydrolases"/>
    <property type="match status" value="1"/>
</dbReference>
<dbReference type="STRING" id="42251.A0A2T6ZFA5"/>
<dbReference type="PANTHER" id="PTHR45644:SF56">
    <property type="entry name" value="AAA ATPASE, PUTATIVE (AFU_ORTHOLOGUE AFUA_2G12920)-RELATED"/>
    <property type="match status" value="1"/>
</dbReference>
<dbReference type="EMBL" id="NESQ01000320">
    <property type="protein sequence ID" value="PUU74159.1"/>
    <property type="molecule type" value="Genomic_DNA"/>
</dbReference>
<dbReference type="AlphaFoldDB" id="A0A2T6ZFA5"/>
<feature type="region of interest" description="Disordered" evidence="6">
    <location>
        <begin position="315"/>
        <end position="340"/>
    </location>
</feature>
<feature type="region of interest" description="Disordered" evidence="6">
    <location>
        <begin position="102"/>
        <end position="127"/>
    </location>
</feature>
<feature type="compositionally biased region" description="Acidic residues" evidence="6">
    <location>
        <begin position="323"/>
        <end position="339"/>
    </location>
</feature>
<evidence type="ECO:0000256" key="5">
    <source>
        <dbReference type="SAM" id="Coils"/>
    </source>
</evidence>
<reference evidence="8 9" key="1">
    <citation type="submission" date="2017-04" db="EMBL/GenBank/DDBJ databases">
        <title>Draft genome sequence of Tuber borchii Vittad., a whitish edible truffle.</title>
        <authorList>
            <consortium name="DOE Joint Genome Institute"/>
            <person name="Murat C."/>
            <person name="Kuo A."/>
            <person name="Barry K.W."/>
            <person name="Clum A."/>
            <person name="Dockter R.B."/>
            <person name="Fauchery L."/>
            <person name="Iotti M."/>
            <person name="Kohler A."/>
            <person name="Labutti K."/>
            <person name="Lindquist E.A."/>
            <person name="Lipzen A."/>
            <person name="Ohm R.A."/>
            <person name="Wang M."/>
            <person name="Grigoriev I.V."/>
            <person name="Zambonelli A."/>
            <person name="Martin F.M."/>
        </authorList>
    </citation>
    <scope>NUCLEOTIDE SEQUENCE [LARGE SCALE GENOMIC DNA]</scope>
    <source>
        <strain evidence="8 9">Tbo3840</strain>
    </source>
</reference>
<evidence type="ECO:0000313" key="8">
    <source>
        <dbReference type="EMBL" id="PUU74159.1"/>
    </source>
</evidence>
<dbReference type="Proteomes" id="UP000244722">
    <property type="component" value="Unassembled WGS sequence"/>
</dbReference>
<feature type="domain" description="AAA+ ATPase" evidence="7">
    <location>
        <begin position="729"/>
        <end position="862"/>
    </location>
</feature>
<dbReference type="InterPro" id="IPR027417">
    <property type="entry name" value="P-loop_NTPase"/>
</dbReference>